<accession>A0ABU1SDS0</accession>
<evidence type="ECO:0000256" key="1">
    <source>
        <dbReference type="ARBA" id="ARBA00004141"/>
    </source>
</evidence>
<evidence type="ECO:0000256" key="2">
    <source>
        <dbReference type="ARBA" id="ARBA00022448"/>
    </source>
</evidence>
<comment type="caution">
    <text evidence="8">The sequence shown here is derived from an EMBL/GenBank/DDBJ whole genome shotgun (WGS) entry which is preliminary data.</text>
</comment>
<dbReference type="Proteomes" id="UP001259347">
    <property type="component" value="Unassembled WGS sequence"/>
</dbReference>
<feature type="transmembrane region" description="Helical" evidence="7">
    <location>
        <begin position="183"/>
        <end position="204"/>
    </location>
</feature>
<dbReference type="PANTHER" id="PTHR45724">
    <property type="entry name" value="AQUAPORIN NIP2-1"/>
    <property type="match status" value="1"/>
</dbReference>
<keyword evidence="3 6" id="KW-0812">Transmembrane</keyword>
<keyword evidence="9" id="KW-1185">Reference proteome</keyword>
<evidence type="ECO:0000256" key="4">
    <source>
        <dbReference type="ARBA" id="ARBA00022989"/>
    </source>
</evidence>
<gene>
    <name evidence="8" type="ORF">J2Y69_002363</name>
</gene>
<sequence length="215" mass="21763">MTSTLRGALAETLATFLFVFSIIAAVNSGSALTPLAIGLALMVLVYATGHISGAHLNPAVSVGVFLRGAISATGLIVYVVAQFVGGALAALLSLVLWPRAEASVSIEAGPAFLVEALFTFVLVWVVLNVATSKDHPNNSFYGLAIGATVFVGATTVGSISGGGFNPAVALGLAISGQFAWSSLWLYVLAPVVGAALAAVAFRVLNSDDVRTAGAE</sequence>
<reference evidence="8 9" key="1">
    <citation type="submission" date="2023-07" db="EMBL/GenBank/DDBJ databases">
        <title>Sorghum-associated microbial communities from plants grown in Nebraska, USA.</title>
        <authorList>
            <person name="Schachtman D."/>
        </authorList>
    </citation>
    <scope>NUCLEOTIDE SEQUENCE [LARGE SCALE GENOMIC DNA]</scope>
    <source>
        <strain evidence="8 9">2980</strain>
    </source>
</reference>
<evidence type="ECO:0000313" key="8">
    <source>
        <dbReference type="EMBL" id="MDR6867755.1"/>
    </source>
</evidence>
<dbReference type="Gene3D" id="1.20.1080.10">
    <property type="entry name" value="Glycerol uptake facilitator protein"/>
    <property type="match status" value="1"/>
</dbReference>
<keyword evidence="4 7" id="KW-1133">Transmembrane helix</keyword>
<organism evidence="8 9">
    <name type="scientific">Microbacterium resistens</name>
    <dbReference type="NCBI Taxonomy" id="156977"/>
    <lineage>
        <taxon>Bacteria</taxon>
        <taxon>Bacillati</taxon>
        <taxon>Actinomycetota</taxon>
        <taxon>Actinomycetes</taxon>
        <taxon>Micrococcales</taxon>
        <taxon>Microbacteriaceae</taxon>
        <taxon>Microbacterium</taxon>
    </lineage>
</organism>
<protein>
    <submittedName>
        <fullName evidence="8">Aquaporin Z</fullName>
    </submittedName>
</protein>
<evidence type="ECO:0000256" key="5">
    <source>
        <dbReference type="ARBA" id="ARBA00023136"/>
    </source>
</evidence>
<dbReference type="InterPro" id="IPR000425">
    <property type="entry name" value="MIP"/>
</dbReference>
<proteinExistence type="inferred from homology"/>
<evidence type="ECO:0000256" key="7">
    <source>
        <dbReference type="SAM" id="Phobius"/>
    </source>
</evidence>
<name>A0ABU1SDS0_9MICO</name>
<dbReference type="RefSeq" id="WP_310020864.1">
    <property type="nucleotide sequence ID" value="NZ_JAVDUM010000010.1"/>
</dbReference>
<dbReference type="InterPro" id="IPR022357">
    <property type="entry name" value="MIP_CS"/>
</dbReference>
<keyword evidence="5 7" id="KW-0472">Membrane</keyword>
<dbReference type="InterPro" id="IPR034294">
    <property type="entry name" value="Aquaporin_transptr"/>
</dbReference>
<dbReference type="InterPro" id="IPR023271">
    <property type="entry name" value="Aquaporin-like"/>
</dbReference>
<dbReference type="Pfam" id="PF00230">
    <property type="entry name" value="MIP"/>
    <property type="match status" value="1"/>
</dbReference>
<dbReference type="EMBL" id="JAVDUM010000010">
    <property type="protein sequence ID" value="MDR6867755.1"/>
    <property type="molecule type" value="Genomic_DNA"/>
</dbReference>
<comment type="similarity">
    <text evidence="6">Belongs to the MIP/aquaporin (TC 1.A.8) family.</text>
</comment>
<feature type="transmembrane region" description="Helical" evidence="7">
    <location>
        <begin position="109"/>
        <end position="127"/>
    </location>
</feature>
<dbReference type="PROSITE" id="PS00221">
    <property type="entry name" value="MIP"/>
    <property type="match status" value="1"/>
</dbReference>
<evidence type="ECO:0000313" key="9">
    <source>
        <dbReference type="Proteomes" id="UP001259347"/>
    </source>
</evidence>
<evidence type="ECO:0000256" key="6">
    <source>
        <dbReference type="RuleBase" id="RU000477"/>
    </source>
</evidence>
<feature type="transmembrane region" description="Helical" evidence="7">
    <location>
        <begin position="32"/>
        <end position="54"/>
    </location>
</feature>
<dbReference type="PRINTS" id="PR00783">
    <property type="entry name" value="MINTRINSICP"/>
</dbReference>
<feature type="transmembrane region" description="Helical" evidence="7">
    <location>
        <begin position="139"/>
        <end position="163"/>
    </location>
</feature>
<comment type="subcellular location">
    <subcellularLocation>
        <location evidence="1">Membrane</location>
        <topology evidence="1">Multi-pass membrane protein</topology>
    </subcellularLocation>
</comment>
<dbReference type="SUPFAM" id="SSF81338">
    <property type="entry name" value="Aquaporin-like"/>
    <property type="match status" value="1"/>
</dbReference>
<feature type="transmembrane region" description="Helical" evidence="7">
    <location>
        <begin position="75"/>
        <end position="97"/>
    </location>
</feature>
<evidence type="ECO:0000256" key="3">
    <source>
        <dbReference type="ARBA" id="ARBA00022692"/>
    </source>
</evidence>
<dbReference type="PANTHER" id="PTHR45724:SF13">
    <property type="entry name" value="AQUAPORIN NIP1-1-RELATED"/>
    <property type="match status" value="1"/>
</dbReference>
<keyword evidence="2 6" id="KW-0813">Transport</keyword>
<feature type="transmembrane region" description="Helical" evidence="7">
    <location>
        <begin position="7"/>
        <end position="26"/>
    </location>
</feature>